<feature type="compositionally biased region" description="Basic and acidic residues" evidence="1">
    <location>
        <begin position="157"/>
        <end position="170"/>
    </location>
</feature>
<reference evidence="2" key="3">
    <citation type="submission" date="2023-05" db="EMBL/GenBank/DDBJ databases">
        <authorList>
            <person name="Smith C.H."/>
        </authorList>
    </citation>
    <scope>NUCLEOTIDE SEQUENCE</scope>
    <source>
        <strain evidence="2">CHS0354</strain>
        <tissue evidence="2">Mantle</tissue>
    </source>
</reference>
<accession>A0AAE0SUN8</accession>
<reference evidence="2" key="1">
    <citation type="journal article" date="2021" name="Genome Biol. Evol.">
        <title>A High-Quality Reference Genome for a Parasitic Bivalve with Doubly Uniparental Inheritance (Bivalvia: Unionida).</title>
        <authorList>
            <person name="Smith C.H."/>
        </authorList>
    </citation>
    <scope>NUCLEOTIDE SEQUENCE</scope>
    <source>
        <strain evidence="2">CHS0354</strain>
    </source>
</reference>
<feature type="region of interest" description="Disordered" evidence="1">
    <location>
        <begin position="124"/>
        <end position="200"/>
    </location>
</feature>
<evidence type="ECO:0000256" key="1">
    <source>
        <dbReference type="SAM" id="MobiDB-lite"/>
    </source>
</evidence>
<name>A0AAE0SUN8_9BIVA</name>
<feature type="compositionally biased region" description="Polar residues" evidence="1">
    <location>
        <begin position="171"/>
        <end position="200"/>
    </location>
</feature>
<feature type="compositionally biased region" description="Basic residues" evidence="1">
    <location>
        <begin position="66"/>
        <end position="76"/>
    </location>
</feature>
<feature type="region of interest" description="Disordered" evidence="1">
    <location>
        <begin position="21"/>
        <end position="88"/>
    </location>
</feature>
<dbReference type="Proteomes" id="UP001195483">
    <property type="component" value="Unassembled WGS sequence"/>
</dbReference>
<comment type="caution">
    <text evidence="2">The sequence shown here is derived from an EMBL/GenBank/DDBJ whole genome shotgun (WGS) entry which is preliminary data.</text>
</comment>
<dbReference type="EMBL" id="JAEAOA010002033">
    <property type="protein sequence ID" value="KAK3598389.1"/>
    <property type="molecule type" value="Genomic_DNA"/>
</dbReference>
<protein>
    <submittedName>
        <fullName evidence="2">Uncharacterized protein</fullName>
    </submittedName>
</protein>
<feature type="region of interest" description="Disordered" evidence="1">
    <location>
        <begin position="255"/>
        <end position="302"/>
    </location>
</feature>
<sequence>MGDGFLPKLFQKHGSEDQEFWEKAGHTIYTSPQSMTSTSTKLPTIDRSKTNSIHNVPSSANTSLTRRSRDRTKRSGMGRSPSCPSSVDFMNELSSADYKISQGESPIPAVIGRSDSISPTRHERELTKLPNIFQNGHPTPKARKNSQTSRDFPSWKSDVKKERNGFRRSESYQSLYNNQNVTLGNENSNPNGSHNSQHRSVPQTALLLPLQTDSRANKGKNKVVETDLRQENHYDFTPRGYDKFDTGVYRRCGQENEDPVEVTAHDNGHLREDKTPSPHALEIKSRHMKQWNRSNKEGQVKA</sequence>
<gene>
    <name evidence="2" type="ORF">CHS0354_034560</name>
</gene>
<evidence type="ECO:0000313" key="3">
    <source>
        <dbReference type="Proteomes" id="UP001195483"/>
    </source>
</evidence>
<feature type="compositionally biased region" description="Polar residues" evidence="1">
    <location>
        <begin position="28"/>
        <end position="42"/>
    </location>
</feature>
<feature type="compositionally biased region" description="Polar residues" evidence="1">
    <location>
        <begin position="50"/>
        <end position="65"/>
    </location>
</feature>
<reference evidence="2" key="2">
    <citation type="journal article" date="2021" name="Genome Biol. Evol.">
        <title>Developing a high-quality reference genome for a parasitic bivalve with doubly uniparental inheritance (Bivalvia: Unionida).</title>
        <authorList>
            <person name="Smith C.H."/>
        </authorList>
    </citation>
    <scope>NUCLEOTIDE SEQUENCE</scope>
    <source>
        <strain evidence="2">CHS0354</strain>
        <tissue evidence="2">Mantle</tissue>
    </source>
</reference>
<keyword evidence="3" id="KW-1185">Reference proteome</keyword>
<organism evidence="2 3">
    <name type="scientific">Potamilus streckersoni</name>
    <dbReference type="NCBI Taxonomy" id="2493646"/>
    <lineage>
        <taxon>Eukaryota</taxon>
        <taxon>Metazoa</taxon>
        <taxon>Spiralia</taxon>
        <taxon>Lophotrochozoa</taxon>
        <taxon>Mollusca</taxon>
        <taxon>Bivalvia</taxon>
        <taxon>Autobranchia</taxon>
        <taxon>Heteroconchia</taxon>
        <taxon>Palaeoheterodonta</taxon>
        <taxon>Unionida</taxon>
        <taxon>Unionoidea</taxon>
        <taxon>Unionidae</taxon>
        <taxon>Ambleminae</taxon>
        <taxon>Lampsilini</taxon>
        <taxon>Potamilus</taxon>
    </lineage>
</organism>
<proteinExistence type="predicted"/>
<dbReference type="AlphaFoldDB" id="A0AAE0SUN8"/>
<evidence type="ECO:0000313" key="2">
    <source>
        <dbReference type="EMBL" id="KAK3598389.1"/>
    </source>
</evidence>
<feature type="compositionally biased region" description="Basic and acidic residues" evidence="1">
    <location>
        <begin position="263"/>
        <end position="285"/>
    </location>
</feature>